<reference evidence="1 2" key="1">
    <citation type="submission" date="2009-08" db="EMBL/GenBank/DDBJ databases">
        <authorList>
            <person name="Shrivastava S."/>
            <person name="Brinkac L.B."/>
            <person name="Brown J.L."/>
            <person name="Bruce D.B."/>
            <person name="Detter C."/>
            <person name="Green L.D."/>
            <person name="Munk C.A."/>
            <person name="Rogers Y.C."/>
            <person name="Tapia R."/>
            <person name="Sims D.R."/>
            <person name="Smith L.A."/>
            <person name="Smith T.J."/>
            <person name="Sutton G."/>
            <person name="Brettin T."/>
        </authorList>
    </citation>
    <scope>NUCLEOTIDE SEQUENCE [LARGE SCALE GENOMIC DNA]</scope>
    <source>
        <strain evidence="2">E4 str. BoNT E BL5262</strain>
    </source>
</reference>
<dbReference type="EMBL" id="ACOM01000005">
    <property type="protein sequence ID" value="EEP53413.1"/>
    <property type="molecule type" value="Genomic_DNA"/>
</dbReference>
<proteinExistence type="predicted"/>
<gene>
    <name evidence="1" type="ORF">CLP_1230</name>
</gene>
<evidence type="ECO:0000313" key="1">
    <source>
        <dbReference type="EMBL" id="EEP53413.1"/>
    </source>
</evidence>
<keyword evidence="2" id="KW-1185">Reference proteome</keyword>
<comment type="caution">
    <text evidence="1">The sequence shown here is derived from an EMBL/GenBank/DDBJ whole genome shotgun (WGS) entry which is preliminary data.</text>
</comment>
<organism evidence="1 2">
    <name type="scientific">Clostridium butyricum E4 str. BoNT E BL5262</name>
    <dbReference type="NCBI Taxonomy" id="632245"/>
    <lineage>
        <taxon>Bacteria</taxon>
        <taxon>Bacillati</taxon>
        <taxon>Bacillota</taxon>
        <taxon>Clostridia</taxon>
        <taxon>Eubacteriales</taxon>
        <taxon>Clostridiaceae</taxon>
        <taxon>Clostridium</taxon>
    </lineage>
</organism>
<dbReference type="HOGENOM" id="CLU_1913428_0_0_9"/>
<dbReference type="AlphaFoldDB" id="C4IKQ2"/>
<sequence length="132" mass="15570">MDISEIKSFLEDNDLSDVEEIKQEDDYILLKFYYDFDKEELMAAKSYSNEESDFEAESDEWYNEYYIPFLKDIADDNVESIVEDAAEEFEIEGKYKSLVMESGELGYLRFVAVFSAEIDESEMEDILNDYVQ</sequence>
<name>C4IKQ2_CLOBU</name>
<dbReference type="eggNOG" id="ENOG50331SK">
    <property type="taxonomic scope" value="Bacteria"/>
</dbReference>
<accession>C4IKQ2</accession>
<dbReference type="RefSeq" id="WP_003407699.1">
    <property type="nucleotide sequence ID" value="NZ_ACOM01000005.1"/>
</dbReference>
<dbReference type="STRING" id="1492.ATN24_13440"/>
<evidence type="ECO:0000313" key="2">
    <source>
        <dbReference type="Proteomes" id="UP000003081"/>
    </source>
</evidence>
<protein>
    <submittedName>
        <fullName evidence="1">Uncharacterized protein</fullName>
    </submittedName>
</protein>
<dbReference type="Proteomes" id="UP000003081">
    <property type="component" value="Unassembled WGS sequence"/>
</dbReference>